<dbReference type="InterPro" id="IPR051677">
    <property type="entry name" value="AfsR-DnrI-RedD_regulator"/>
</dbReference>
<keyword evidence="1" id="KW-0812">Transmembrane</keyword>
<feature type="transmembrane region" description="Helical" evidence="1">
    <location>
        <begin position="7"/>
        <end position="25"/>
    </location>
</feature>
<dbReference type="SUPFAM" id="SSF50965">
    <property type="entry name" value="Galactose oxidase, central domain"/>
    <property type="match status" value="1"/>
</dbReference>
<dbReference type="GO" id="GO:0006355">
    <property type="term" value="P:regulation of DNA-templated transcription"/>
    <property type="evidence" value="ECO:0007669"/>
    <property type="project" value="TreeGrafter"/>
</dbReference>
<dbReference type="InterPro" id="IPR011043">
    <property type="entry name" value="Gal_Oxase/kelch_b-propeller"/>
</dbReference>
<sequence length="854" mass="96768">MWALKPGAFYVICYCILGSMVIFPLDGNAQYGLGFASHEAVLDRRTGLDLSSGKQLCVDDDTELAFELSFMPNRSDYFGYVVRIIADDKTNIDLLYDRSTNAEKHFKIVLGGKFSNIAFNIDSAKLFNSWIPIAIKLDTHASLITVKCGDSVYTERLPIDIRGCLKVLFGYNDYKEFKTTDVPAMKIRNVQIREGGRLLHHWPLDEEKGTAVNDVIRGMTASVVNPQWIKRSHYEWGLLQDVKISGQASSAFDPRTESIFVVGRDSLLRIHIPTGQRSVYHYQSGPLLLINGNQSFFDTLNNQLLNICIDQKTVSVFDFASLKWSKNFIYPGEGTSYLHFNKFSSPVDSSLYFVGGYGHFLFKNEIQRYAPDGTWHPIAVGGEPLVPRYLAALGATPGGAYILGGYGSVSGQQMLNPKNIYDLVFFDVKKKTLSKIYELNPGEEDFVWANSLIVDEEAGQYYGLVFPKHKYNANLQLVVGSLTQPDLRELAAPIPYSFHDIQSFSDLYYCPDSKRFAAVTLYYDQKDDLAVAKIYSLFSPPLPYDATTNKVLSKGWGMRIWLYVALGVVGLLAAYVFIRKRAVKAKQVPISSPPLVAELKGEAISLVNTMEQRQDRSSIFLFGGDLQLFDSEGIDMTRSFTPLIKEIFLVVLLHTLRRGRGISSEKLTEQFWFDKSTDSARNNRSVNIAKINTILERLGSTKISKETGYWRFQADSDIYIDYKNYLSIVTNKDRLAKDRIKELSTIVQRGGFLSETDYEWLDSFKAEVSIQVINTYMRFAENVAISDDPEFMVELANNIFYFDPVHEEAMIIKCKALAYMGNHSLATQTFENFCNEYRHIYGEEFGKDYKMILS</sequence>
<dbReference type="RefSeq" id="WP_090627654.1">
    <property type="nucleotide sequence ID" value="NZ_FOQO01000006.1"/>
</dbReference>
<proteinExistence type="predicted"/>
<accession>A0A1I3LYZ2</accession>
<evidence type="ECO:0000256" key="1">
    <source>
        <dbReference type="SAM" id="Phobius"/>
    </source>
</evidence>
<keyword evidence="1" id="KW-0472">Membrane</keyword>
<dbReference type="InterPro" id="IPR015915">
    <property type="entry name" value="Kelch-typ_b-propeller"/>
</dbReference>
<keyword evidence="1" id="KW-1133">Transmembrane helix</keyword>
<evidence type="ECO:0000313" key="2">
    <source>
        <dbReference type="EMBL" id="SFI89984.1"/>
    </source>
</evidence>
<dbReference type="PANTHER" id="PTHR35807:SF1">
    <property type="entry name" value="TRANSCRIPTIONAL REGULATOR REDD"/>
    <property type="match status" value="1"/>
</dbReference>
<dbReference type="PANTHER" id="PTHR35807">
    <property type="entry name" value="TRANSCRIPTIONAL REGULATOR REDD-RELATED"/>
    <property type="match status" value="1"/>
</dbReference>
<dbReference type="GO" id="GO:0003677">
    <property type="term" value="F:DNA binding"/>
    <property type="evidence" value="ECO:0007669"/>
    <property type="project" value="TreeGrafter"/>
</dbReference>
<dbReference type="AlphaFoldDB" id="A0A1I3LYZ2"/>
<evidence type="ECO:0000313" key="3">
    <source>
        <dbReference type="Proteomes" id="UP000198670"/>
    </source>
</evidence>
<dbReference type="Proteomes" id="UP000198670">
    <property type="component" value="Unassembled WGS sequence"/>
</dbReference>
<name>A0A1I3LYZ2_9SPHI</name>
<gene>
    <name evidence="2" type="ORF">SAMN05444682_106192</name>
</gene>
<protein>
    <recommendedName>
        <fullName evidence="4">Two-component response regulator, SAPR family, consists of REC, wHTH and BTAD domains</fullName>
    </recommendedName>
</protein>
<dbReference type="Gene3D" id="2.120.10.80">
    <property type="entry name" value="Kelch-type beta propeller"/>
    <property type="match status" value="1"/>
</dbReference>
<dbReference type="OrthoDB" id="1110630at2"/>
<feature type="transmembrane region" description="Helical" evidence="1">
    <location>
        <begin position="560"/>
        <end position="578"/>
    </location>
</feature>
<dbReference type="EMBL" id="FOQO01000006">
    <property type="protein sequence ID" value="SFI89984.1"/>
    <property type="molecule type" value="Genomic_DNA"/>
</dbReference>
<keyword evidence="3" id="KW-1185">Reference proteome</keyword>
<evidence type="ECO:0008006" key="4">
    <source>
        <dbReference type="Google" id="ProtNLM"/>
    </source>
</evidence>
<organism evidence="2 3">
    <name type="scientific">Parapedobacter indicus</name>
    <dbReference type="NCBI Taxonomy" id="1477437"/>
    <lineage>
        <taxon>Bacteria</taxon>
        <taxon>Pseudomonadati</taxon>
        <taxon>Bacteroidota</taxon>
        <taxon>Sphingobacteriia</taxon>
        <taxon>Sphingobacteriales</taxon>
        <taxon>Sphingobacteriaceae</taxon>
        <taxon>Parapedobacter</taxon>
    </lineage>
</organism>
<reference evidence="2 3" key="1">
    <citation type="submission" date="2016-10" db="EMBL/GenBank/DDBJ databases">
        <authorList>
            <person name="de Groot N.N."/>
        </authorList>
    </citation>
    <scope>NUCLEOTIDE SEQUENCE [LARGE SCALE GENOMIC DNA]</scope>
    <source>
        <strain evidence="2 3">RK1</strain>
    </source>
</reference>
<dbReference type="STRING" id="1477437.SAMN05444682_106192"/>